<dbReference type="Proteomes" id="UP001595990">
    <property type="component" value="Unassembled WGS sequence"/>
</dbReference>
<keyword evidence="2" id="KW-1185">Reference proteome</keyword>
<protein>
    <recommendedName>
        <fullName evidence="3">Lipoprotein LpqN</fullName>
    </recommendedName>
</protein>
<name>A0ABV9BV50_9ACTN</name>
<sequence>MDDTAAGLSYAIPAGWEHDAAKDTKLLSAFTSQIARKPGAGGQDDGPGAAVLAGRSGQVVLPSGLRQQTERAALSNAEFFFPDQPATLEDSRPAEVGDQPAHAVTLKITGPKGTTAHLRMTVVTIDHSRTSFVMGVYGDTTDATVGQDVDAVLRSTAVR</sequence>
<comment type="caution">
    <text evidence="1">The sequence shown here is derived from an EMBL/GenBank/DDBJ whole genome shotgun (WGS) entry which is preliminary data.</text>
</comment>
<gene>
    <name evidence="1" type="ORF">ACFPEN_34140</name>
</gene>
<reference evidence="2" key="1">
    <citation type="journal article" date="2019" name="Int. J. Syst. Evol. Microbiol.">
        <title>The Global Catalogue of Microorganisms (GCM) 10K type strain sequencing project: providing services to taxonomists for standard genome sequencing and annotation.</title>
        <authorList>
            <consortium name="The Broad Institute Genomics Platform"/>
            <consortium name="The Broad Institute Genome Sequencing Center for Infectious Disease"/>
            <person name="Wu L."/>
            <person name="Ma J."/>
        </authorList>
    </citation>
    <scope>NUCLEOTIDE SEQUENCE [LARGE SCALE GENOMIC DNA]</scope>
    <source>
        <strain evidence="2">CECT 8064</strain>
    </source>
</reference>
<dbReference type="Gene3D" id="3.40.1000.10">
    <property type="entry name" value="Mog1/PsbP, alpha/beta/alpha sandwich"/>
    <property type="match status" value="1"/>
</dbReference>
<evidence type="ECO:0000313" key="2">
    <source>
        <dbReference type="Proteomes" id="UP001595990"/>
    </source>
</evidence>
<proteinExistence type="predicted"/>
<evidence type="ECO:0000313" key="1">
    <source>
        <dbReference type="EMBL" id="MFC4517913.1"/>
    </source>
</evidence>
<evidence type="ECO:0008006" key="3">
    <source>
        <dbReference type="Google" id="ProtNLM"/>
    </source>
</evidence>
<accession>A0ABV9BV50</accession>
<organism evidence="1 2">
    <name type="scientific">Streptomyces ehimensis</name>
    <dbReference type="NCBI Taxonomy" id="68195"/>
    <lineage>
        <taxon>Bacteria</taxon>
        <taxon>Bacillati</taxon>
        <taxon>Actinomycetota</taxon>
        <taxon>Actinomycetes</taxon>
        <taxon>Kitasatosporales</taxon>
        <taxon>Streptomycetaceae</taxon>
        <taxon>Streptomyces</taxon>
    </lineage>
</organism>
<dbReference type="EMBL" id="JBHSFS010000028">
    <property type="protein sequence ID" value="MFC4517913.1"/>
    <property type="molecule type" value="Genomic_DNA"/>
</dbReference>